<gene>
    <name evidence="4" type="primary">LOC110788811</name>
</gene>
<dbReference type="PANTHER" id="PTHR19308:SF9">
    <property type="entry name" value="OS07G0185200 PROTEIN"/>
    <property type="match status" value="1"/>
</dbReference>
<protein>
    <recommendedName>
        <fullName evidence="2">START domain-containing protein</fullName>
    </recommendedName>
</protein>
<evidence type="ECO:0000313" key="3">
    <source>
        <dbReference type="Proteomes" id="UP000813463"/>
    </source>
</evidence>
<dbReference type="GO" id="GO:0008289">
    <property type="term" value="F:lipid binding"/>
    <property type="evidence" value="ECO:0007669"/>
    <property type="project" value="InterPro"/>
</dbReference>
<reference evidence="3" key="1">
    <citation type="journal article" date="2021" name="Nat. Commun.">
        <title>Genomic analyses provide insights into spinach domestication and the genetic basis of agronomic traits.</title>
        <authorList>
            <person name="Cai X."/>
            <person name="Sun X."/>
            <person name="Xu C."/>
            <person name="Sun H."/>
            <person name="Wang X."/>
            <person name="Ge C."/>
            <person name="Zhang Z."/>
            <person name="Wang Q."/>
            <person name="Fei Z."/>
            <person name="Jiao C."/>
            <person name="Wang Q."/>
        </authorList>
    </citation>
    <scope>NUCLEOTIDE SEQUENCE [LARGE SCALE GENOMIC DNA]</scope>
    <source>
        <strain evidence="3">cv. Varoflay</strain>
    </source>
</reference>
<dbReference type="Proteomes" id="UP000813463">
    <property type="component" value="Chromosome 3"/>
</dbReference>
<accession>A0A9R0IIA1</accession>
<feature type="transmembrane region" description="Helical" evidence="1">
    <location>
        <begin position="23"/>
        <end position="47"/>
    </location>
</feature>
<dbReference type="AlphaFoldDB" id="A0A9R0IIA1"/>
<dbReference type="InterPro" id="IPR002913">
    <property type="entry name" value="START_lipid-bd_dom"/>
</dbReference>
<dbReference type="GeneID" id="110788811"/>
<proteinExistence type="predicted"/>
<name>A0A9R0IIA1_SPIOL</name>
<dbReference type="Gene3D" id="3.30.530.20">
    <property type="match status" value="1"/>
</dbReference>
<keyword evidence="1" id="KW-1133">Transmembrane helix</keyword>
<dbReference type="GO" id="GO:0005737">
    <property type="term" value="C:cytoplasm"/>
    <property type="evidence" value="ECO:0007669"/>
    <property type="project" value="UniProtKB-ARBA"/>
</dbReference>
<dbReference type="SUPFAM" id="SSF55961">
    <property type="entry name" value="Bet v1-like"/>
    <property type="match status" value="1"/>
</dbReference>
<keyword evidence="1" id="KW-0812">Transmembrane</keyword>
<dbReference type="InterPro" id="IPR051213">
    <property type="entry name" value="START_lipid_transfer"/>
</dbReference>
<dbReference type="RefSeq" id="XP_021849140.1">
    <property type="nucleotide sequence ID" value="XM_021993448.2"/>
</dbReference>
<dbReference type="InterPro" id="IPR023393">
    <property type="entry name" value="START-like_dom_sf"/>
</dbReference>
<keyword evidence="1" id="KW-0472">Membrane</keyword>
<dbReference type="CDD" id="cd08870">
    <property type="entry name" value="START_STARD2_7-like"/>
    <property type="match status" value="1"/>
</dbReference>
<dbReference type="Pfam" id="PF01852">
    <property type="entry name" value="START"/>
    <property type="match status" value="1"/>
</dbReference>
<dbReference type="PROSITE" id="PS50848">
    <property type="entry name" value="START"/>
    <property type="match status" value="1"/>
</dbReference>
<reference evidence="4" key="2">
    <citation type="submission" date="2025-08" db="UniProtKB">
        <authorList>
            <consortium name="RefSeq"/>
        </authorList>
    </citation>
    <scope>IDENTIFICATION</scope>
    <source>
        <tissue evidence="4">Leaf</tissue>
    </source>
</reference>
<dbReference type="OrthoDB" id="1295045at2759"/>
<keyword evidence="3" id="KW-1185">Reference proteome</keyword>
<dbReference type="PANTHER" id="PTHR19308">
    <property type="entry name" value="PHOSPHATIDYLCHOLINE TRANSFER PROTEIN"/>
    <property type="match status" value="1"/>
</dbReference>
<feature type="domain" description="START" evidence="2">
    <location>
        <begin position="160"/>
        <end position="348"/>
    </location>
</feature>
<evidence type="ECO:0000256" key="1">
    <source>
        <dbReference type="SAM" id="Phobius"/>
    </source>
</evidence>
<dbReference type="KEGG" id="soe:110788811"/>
<sequence>MESGINLHDLFEFIKQPAIVEPFVDILLCTVPIWLAVMIGLLIGWSWRPRWTGLVFLGFRSKLRFLWTAAAPPGFGARRLWLAFTALSAFSVLRTLWSGNAKQSATPDASSSQSISDLGREITHNDATVGDSEIEHDVVSENDLEHLLHILEEKDGEFPWQSLMERTTSNMSYQAWRHEPENAPTIYRSRTIFEDTTAELVRDFFWDDEFRPKWDPMLTYFKILEDCSHTGTMIVHWIKKFPFFCSDREYIIGRRIWEAGKGYYCITKGVPYPRLPKRDKPRRVERYFSSWVIRPAKSLRDGQMTACEVSLVHYEDMGIPKDVAKLGVRHGMWGTVKKLHAGMRAYQNSRISEISLSRCAVMASITTKISFEGDTGESAQDEQNQCLDPRTCRNLGIIDWKWVLIGGTVAVICGLQTGVVRKALLTGAGRKILRI</sequence>
<evidence type="ECO:0000313" key="4">
    <source>
        <dbReference type="RefSeq" id="XP_021849140.1"/>
    </source>
</evidence>
<dbReference type="FunFam" id="3.30.530.20:FF:000006">
    <property type="entry name" value="StAR-related lipid transfer protein 7, mitochondrial"/>
    <property type="match status" value="1"/>
</dbReference>
<organism evidence="3 4">
    <name type="scientific">Spinacia oleracea</name>
    <name type="common">Spinach</name>
    <dbReference type="NCBI Taxonomy" id="3562"/>
    <lineage>
        <taxon>Eukaryota</taxon>
        <taxon>Viridiplantae</taxon>
        <taxon>Streptophyta</taxon>
        <taxon>Embryophyta</taxon>
        <taxon>Tracheophyta</taxon>
        <taxon>Spermatophyta</taxon>
        <taxon>Magnoliopsida</taxon>
        <taxon>eudicotyledons</taxon>
        <taxon>Gunneridae</taxon>
        <taxon>Pentapetalae</taxon>
        <taxon>Caryophyllales</taxon>
        <taxon>Chenopodiaceae</taxon>
        <taxon>Chenopodioideae</taxon>
        <taxon>Anserineae</taxon>
        <taxon>Spinacia</taxon>
    </lineage>
</organism>
<evidence type="ECO:0000259" key="2">
    <source>
        <dbReference type="PROSITE" id="PS50848"/>
    </source>
</evidence>